<dbReference type="SUPFAM" id="SSF52540">
    <property type="entry name" value="P-loop containing nucleoside triphosphate hydrolases"/>
    <property type="match status" value="1"/>
</dbReference>
<evidence type="ECO:0000313" key="10">
    <source>
        <dbReference type="Proteomes" id="UP000559256"/>
    </source>
</evidence>
<dbReference type="EMBL" id="JAACJM010000260">
    <property type="protein sequence ID" value="KAF5334422.1"/>
    <property type="molecule type" value="Genomic_DNA"/>
</dbReference>
<dbReference type="SUPFAM" id="SSF90123">
    <property type="entry name" value="ABC transporter transmembrane region"/>
    <property type="match status" value="1"/>
</dbReference>
<keyword evidence="3 8" id="KW-0812">Transmembrane</keyword>
<keyword evidence="6 8" id="KW-1133">Transmembrane helix</keyword>
<dbReference type="InterPro" id="IPR036640">
    <property type="entry name" value="ABC1_TM_sf"/>
</dbReference>
<evidence type="ECO:0008006" key="11">
    <source>
        <dbReference type="Google" id="ProtNLM"/>
    </source>
</evidence>
<feature type="transmembrane region" description="Helical" evidence="8">
    <location>
        <begin position="160"/>
        <end position="178"/>
    </location>
</feature>
<dbReference type="Gene3D" id="1.20.1560.10">
    <property type="entry name" value="ABC transporter type 1, transmembrane domain"/>
    <property type="match status" value="1"/>
</dbReference>
<evidence type="ECO:0000256" key="3">
    <source>
        <dbReference type="ARBA" id="ARBA00022692"/>
    </source>
</evidence>
<name>A0A8H5FF94_9AGAR</name>
<dbReference type="GO" id="GO:0016020">
    <property type="term" value="C:membrane"/>
    <property type="evidence" value="ECO:0007669"/>
    <property type="project" value="UniProtKB-SubCell"/>
</dbReference>
<evidence type="ECO:0000256" key="2">
    <source>
        <dbReference type="ARBA" id="ARBA00009726"/>
    </source>
</evidence>
<comment type="similarity">
    <text evidence="2">Belongs to the ABC transporter superfamily. ABCC family. Conjugate transporter (TC 3.A.1.208) subfamily.</text>
</comment>
<dbReference type="PANTHER" id="PTHR24223">
    <property type="entry name" value="ATP-BINDING CASSETTE SUB-FAMILY C"/>
    <property type="match status" value="1"/>
</dbReference>
<dbReference type="GO" id="GO:0042626">
    <property type="term" value="F:ATPase-coupled transmembrane transporter activity"/>
    <property type="evidence" value="ECO:0007669"/>
    <property type="project" value="TreeGrafter"/>
</dbReference>
<feature type="transmembrane region" description="Helical" evidence="8">
    <location>
        <begin position="136"/>
        <end position="154"/>
    </location>
</feature>
<keyword evidence="5" id="KW-0067">ATP-binding</keyword>
<dbReference type="PANTHER" id="PTHR24223:SF456">
    <property type="entry name" value="MULTIDRUG RESISTANCE-ASSOCIATED PROTEIN LETHAL(2)03659"/>
    <property type="match status" value="1"/>
</dbReference>
<dbReference type="AlphaFoldDB" id="A0A8H5FF94"/>
<dbReference type="InterPro" id="IPR050173">
    <property type="entry name" value="ABC_transporter_C-like"/>
</dbReference>
<reference evidence="9 10" key="1">
    <citation type="journal article" date="2020" name="ISME J.">
        <title>Uncovering the hidden diversity of litter-decomposition mechanisms in mushroom-forming fungi.</title>
        <authorList>
            <person name="Floudas D."/>
            <person name="Bentzer J."/>
            <person name="Ahren D."/>
            <person name="Johansson T."/>
            <person name="Persson P."/>
            <person name="Tunlid A."/>
        </authorList>
    </citation>
    <scope>NUCLEOTIDE SEQUENCE [LARGE SCALE GENOMIC DNA]</scope>
    <source>
        <strain evidence="9 10">CBS 291.85</strain>
    </source>
</reference>
<dbReference type="Proteomes" id="UP000559256">
    <property type="component" value="Unassembled WGS sequence"/>
</dbReference>
<evidence type="ECO:0000256" key="5">
    <source>
        <dbReference type="ARBA" id="ARBA00022840"/>
    </source>
</evidence>
<dbReference type="InterPro" id="IPR027417">
    <property type="entry name" value="P-loop_NTPase"/>
</dbReference>
<dbReference type="OrthoDB" id="6500128at2759"/>
<gene>
    <name evidence="9" type="ORF">D9758_017870</name>
</gene>
<comment type="caution">
    <text evidence="9">The sequence shown here is derived from an EMBL/GenBank/DDBJ whole genome shotgun (WGS) entry which is preliminary data.</text>
</comment>
<accession>A0A8H5FF94</accession>
<comment type="subcellular location">
    <subcellularLocation>
        <location evidence="1">Membrane</location>
        <topology evidence="1">Multi-pass membrane protein</topology>
    </subcellularLocation>
</comment>
<evidence type="ECO:0000256" key="4">
    <source>
        <dbReference type="ARBA" id="ARBA00022741"/>
    </source>
</evidence>
<protein>
    <recommendedName>
        <fullName evidence="11">ABC transmembrane type-1 domain-containing protein</fullName>
    </recommendedName>
</protein>
<evidence type="ECO:0000256" key="8">
    <source>
        <dbReference type="SAM" id="Phobius"/>
    </source>
</evidence>
<feature type="transmembrane region" description="Helical" evidence="8">
    <location>
        <begin position="20"/>
        <end position="45"/>
    </location>
</feature>
<dbReference type="GO" id="GO:0005524">
    <property type="term" value="F:ATP binding"/>
    <property type="evidence" value="ECO:0007669"/>
    <property type="project" value="UniProtKB-KW"/>
</dbReference>
<keyword evidence="10" id="KW-1185">Reference proteome</keyword>
<keyword evidence="7 8" id="KW-0472">Membrane</keyword>
<organism evidence="9 10">
    <name type="scientific">Tetrapyrgos nigripes</name>
    <dbReference type="NCBI Taxonomy" id="182062"/>
    <lineage>
        <taxon>Eukaryota</taxon>
        <taxon>Fungi</taxon>
        <taxon>Dikarya</taxon>
        <taxon>Basidiomycota</taxon>
        <taxon>Agaricomycotina</taxon>
        <taxon>Agaricomycetes</taxon>
        <taxon>Agaricomycetidae</taxon>
        <taxon>Agaricales</taxon>
        <taxon>Marasmiineae</taxon>
        <taxon>Marasmiaceae</taxon>
        <taxon>Tetrapyrgos</taxon>
    </lineage>
</organism>
<sequence>MFSNLIQHTLTLLSKFIAVIFYTPVFVFPGILVAALGGVLGQFYIQAQLPIKRLQSNAKAPVLGQYVIMFHFGNKSSDMSLCPVFGAAITARLTSIRAYGIQESFKSNSLKFIDFYSRPSRAYYNLNRWIDIRVNVLANMFTAGLGAYLIYLSHQTASNIGFSLNMAVGFSTGILWWIQIANMFETQANSLECINHYIDIKQEPKATDDGCPPAYWPSSSELCVEKLSSQRFYAISPSALHLEKELALLAILGLESVFYDGIRTASLNLEKLQTNITIIPQVPELLSGSIRKNLGPFNQYDDAILNDGLCSAGLQSVQSEEEDDRIMLDTAIASGGSNLSVATSAIGWYLTSLFFDQYLTMLFYTDYKTDFVIQSSLRNEFKGDVTLITVAHRLQMIMDADKIMVLDAGNILIIALPDLQSMPS</sequence>
<dbReference type="Gene3D" id="3.40.50.300">
    <property type="entry name" value="P-loop containing nucleotide triphosphate hydrolases"/>
    <property type="match status" value="1"/>
</dbReference>
<evidence type="ECO:0000256" key="7">
    <source>
        <dbReference type="ARBA" id="ARBA00023136"/>
    </source>
</evidence>
<evidence type="ECO:0000256" key="1">
    <source>
        <dbReference type="ARBA" id="ARBA00004141"/>
    </source>
</evidence>
<evidence type="ECO:0000256" key="6">
    <source>
        <dbReference type="ARBA" id="ARBA00022989"/>
    </source>
</evidence>
<proteinExistence type="inferred from homology"/>
<keyword evidence="4" id="KW-0547">Nucleotide-binding</keyword>
<evidence type="ECO:0000313" key="9">
    <source>
        <dbReference type="EMBL" id="KAF5334422.1"/>
    </source>
</evidence>